<evidence type="ECO:0000256" key="1">
    <source>
        <dbReference type="ARBA" id="ARBA00000113"/>
    </source>
</evidence>
<dbReference type="InterPro" id="IPR002587">
    <property type="entry name" value="Myo-inos-1-P_Synthase"/>
</dbReference>
<comment type="pathway">
    <text evidence="3">Polyol metabolism; myo-inositol biosynthesis; myo-inositol from D-glucose 6-phosphate: step 1/2.</text>
</comment>
<evidence type="ECO:0000256" key="2">
    <source>
        <dbReference type="ARBA" id="ARBA00001911"/>
    </source>
</evidence>
<evidence type="ECO:0000256" key="6">
    <source>
        <dbReference type="ARBA" id="ARBA00022550"/>
    </source>
</evidence>
<dbReference type="Proteomes" id="UP001307889">
    <property type="component" value="Chromosome 3"/>
</dbReference>
<keyword evidence="6" id="KW-0398">Inositol biosynthesis</keyword>
<gene>
    <name evidence="9" type="ORF">NTJ_05054</name>
</gene>
<dbReference type="InterPro" id="IPR013021">
    <property type="entry name" value="Myo-inos-1-P_Synthase_GAPDH"/>
</dbReference>
<sequence length="537" mass="59529">MDAVPASRRVFVDSPNVRYEDDQIIADYRYSANEVTKRPNGVVHVKPVEKRLQIRTNRKVNRLGLMMVGWGGNNGSTLTAAIEAHRQGITWKTRQGLRKPNWLGSLTQASTVQIGLDTTDGSPVYVPFKDLLPTVDPKDIIIDGWDISSADLNESVRRAAVLDVGLQDQLEPYLKFCKPKPSVYKEKFIALNQMGRADNLIEASDQKVLDQIREDIRQMKSKADTVVVVWTANTECLCPVLEGVHDTADNLLAAIANGHEDVSPSALFAVASILEKVPFINGSPQNTFVPGVRELAQREKSWIAGDDFKTGQTRMKSVLVDFLVSCGIKPVAIASYNHLGNNDGKNLSSHQQFLAKKASKTNVIDDAVLSNDILYEPGEKVDHTVIIEYLPYLGDSKRAMDEYTSEIMFGGTNTIVMHNVCEDSLLAAPVILDLAILTELATRISFRSVDVKDSEFQPFTTELSILSYMFKAPIIQEGGHVVNALNKQRASILNIVRACLGLAPEHHMDLETKIPPFVLNDPNAPADEHRKLLQPFY</sequence>
<evidence type="ECO:0000259" key="8">
    <source>
        <dbReference type="Pfam" id="PF01658"/>
    </source>
</evidence>
<comment type="cofactor">
    <cofactor evidence="2">
        <name>NAD(+)</name>
        <dbReference type="ChEBI" id="CHEBI:57540"/>
    </cofactor>
</comment>
<name>A0ABN7AJ09_9HEMI</name>
<evidence type="ECO:0000313" key="10">
    <source>
        <dbReference type="Proteomes" id="UP001307889"/>
    </source>
</evidence>
<dbReference type="PANTHER" id="PTHR11510">
    <property type="entry name" value="MYO-INOSITOL-1 PHOSPHATE SYNTHASE"/>
    <property type="match status" value="1"/>
</dbReference>
<evidence type="ECO:0000256" key="5">
    <source>
        <dbReference type="ARBA" id="ARBA00012125"/>
    </source>
</evidence>
<dbReference type="Pfam" id="PF07994">
    <property type="entry name" value="NAD_binding_5"/>
    <property type="match status" value="1"/>
</dbReference>
<dbReference type="SUPFAM" id="SSF51735">
    <property type="entry name" value="NAD(P)-binding Rossmann-fold domains"/>
    <property type="match status" value="1"/>
</dbReference>
<dbReference type="Pfam" id="PF01658">
    <property type="entry name" value="Inos-1-P_synth"/>
    <property type="match status" value="1"/>
</dbReference>
<comment type="catalytic activity">
    <reaction evidence="1">
        <text>D-glucose 6-phosphate = 1D-myo-inositol 3-phosphate</text>
        <dbReference type="Rhea" id="RHEA:10716"/>
        <dbReference type="ChEBI" id="CHEBI:58401"/>
        <dbReference type="ChEBI" id="CHEBI:61548"/>
        <dbReference type="EC" id="5.5.1.4"/>
    </reaction>
</comment>
<dbReference type="EC" id="5.5.1.4" evidence="5"/>
<comment type="function">
    <text evidence="7">Key enzyme in myo-inositol biosynthesis pathway that catalyzes the conversion of glucose 6-phosphate to 1-myo-inositol 1-phosphate in a NAD-dependent manner. Rate-limiting enzyme in the synthesis of all inositol-containing compounds.</text>
</comment>
<reference evidence="9 10" key="1">
    <citation type="submission" date="2023-09" db="EMBL/GenBank/DDBJ databases">
        <title>Nesidiocoris tenuis whole genome shotgun sequence.</title>
        <authorList>
            <person name="Shibata T."/>
            <person name="Shimoda M."/>
            <person name="Kobayashi T."/>
            <person name="Uehara T."/>
        </authorList>
    </citation>
    <scope>NUCLEOTIDE SEQUENCE [LARGE SCALE GENOMIC DNA]</scope>
    <source>
        <strain evidence="9 10">Japan</strain>
    </source>
</reference>
<dbReference type="PIRSF" id="PIRSF015578">
    <property type="entry name" value="Myoinos-ppht_syn"/>
    <property type="match status" value="1"/>
</dbReference>
<organism evidence="9 10">
    <name type="scientific">Nesidiocoris tenuis</name>
    <dbReference type="NCBI Taxonomy" id="355587"/>
    <lineage>
        <taxon>Eukaryota</taxon>
        <taxon>Metazoa</taxon>
        <taxon>Ecdysozoa</taxon>
        <taxon>Arthropoda</taxon>
        <taxon>Hexapoda</taxon>
        <taxon>Insecta</taxon>
        <taxon>Pterygota</taxon>
        <taxon>Neoptera</taxon>
        <taxon>Paraneoptera</taxon>
        <taxon>Hemiptera</taxon>
        <taxon>Heteroptera</taxon>
        <taxon>Panheteroptera</taxon>
        <taxon>Cimicomorpha</taxon>
        <taxon>Miridae</taxon>
        <taxon>Dicyphina</taxon>
        <taxon>Nesidiocoris</taxon>
    </lineage>
</organism>
<evidence type="ECO:0000256" key="3">
    <source>
        <dbReference type="ARBA" id="ARBA00005117"/>
    </source>
</evidence>
<dbReference type="InterPro" id="IPR036291">
    <property type="entry name" value="NAD(P)-bd_dom_sf"/>
</dbReference>
<accession>A0ABN7AJ09</accession>
<protein>
    <recommendedName>
        <fullName evidence="5">inositol-3-phosphate synthase</fullName>
        <ecNumber evidence="5">5.5.1.4</ecNumber>
    </recommendedName>
</protein>
<evidence type="ECO:0000256" key="7">
    <source>
        <dbReference type="ARBA" id="ARBA00025559"/>
    </source>
</evidence>
<proteinExistence type="inferred from homology"/>
<comment type="similarity">
    <text evidence="4">Belongs to the myo-inositol 1-phosphate synthase family.</text>
</comment>
<dbReference type="SUPFAM" id="SSF55347">
    <property type="entry name" value="Glyceraldehyde-3-phosphate dehydrogenase-like, C-terminal domain"/>
    <property type="match status" value="1"/>
</dbReference>
<keyword evidence="10" id="KW-1185">Reference proteome</keyword>
<feature type="domain" description="Myo-inositol-1-phosphate synthase GAPDH-like" evidence="8">
    <location>
        <begin position="311"/>
        <end position="424"/>
    </location>
</feature>
<evidence type="ECO:0000256" key="4">
    <source>
        <dbReference type="ARBA" id="ARBA00010813"/>
    </source>
</evidence>
<evidence type="ECO:0000313" key="9">
    <source>
        <dbReference type="EMBL" id="BES92246.1"/>
    </source>
</evidence>
<dbReference type="EMBL" id="AP028911">
    <property type="protein sequence ID" value="BES92246.1"/>
    <property type="molecule type" value="Genomic_DNA"/>
</dbReference>
<dbReference type="Gene3D" id="3.40.50.720">
    <property type="entry name" value="NAD(P)-binding Rossmann-like Domain"/>
    <property type="match status" value="2"/>
</dbReference>